<protein>
    <recommendedName>
        <fullName evidence="3">Cysteine dioxygenase</fullName>
    </recommendedName>
</protein>
<evidence type="ECO:0000313" key="2">
    <source>
        <dbReference type="Proteomes" id="UP001139354"/>
    </source>
</evidence>
<dbReference type="InterPro" id="IPR014710">
    <property type="entry name" value="RmlC-like_jellyroll"/>
</dbReference>
<dbReference type="AlphaFoldDB" id="A0A9X1LW61"/>
<dbReference type="SUPFAM" id="SSF51182">
    <property type="entry name" value="RmlC-like cupins"/>
    <property type="match status" value="1"/>
</dbReference>
<organism evidence="1 2">
    <name type="scientific">Microbacterium allomyrinae</name>
    <dbReference type="NCBI Taxonomy" id="2830666"/>
    <lineage>
        <taxon>Bacteria</taxon>
        <taxon>Bacillati</taxon>
        <taxon>Actinomycetota</taxon>
        <taxon>Actinomycetes</taxon>
        <taxon>Micrococcales</taxon>
        <taxon>Microbacteriaceae</taxon>
        <taxon>Microbacterium</taxon>
    </lineage>
</organism>
<proteinExistence type="predicted"/>
<dbReference type="Proteomes" id="UP001139354">
    <property type="component" value="Unassembled WGS sequence"/>
</dbReference>
<dbReference type="EMBL" id="JAGTTN010000004">
    <property type="protein sequence ID" value="MCC2033214.1"/>
    <property type="molecule type" value="Genomic_DNA"/>
</dbReference>
<evidence type="ECO:0000313" key="1">
    <source>
        <dbReference type="EMBL" id="MCC2033214.1"/>
    </source>
</evidence>
<accession>A0A9X1LW61</accession>
<reference evidence="1" key="1">
    <citation type="submission" date="2021-04" db="EMBL/GenBank/DDBJ databases">
        <title>Microbacterium tenobrionis sp. nov. and Microbacterium allomyrinae sp. nov., isolated from larvae of Tenobrio molitor and Allomyrina dichotoma, respectively.</title>
        <authorList>
            <person name="Lee S.D."/>
        </authorList>
    </citation>
    <scope>NUCLEOTIDE SEQUENCE</scope>
    <source>
        <strain evidence="1">BWT-G7</strain>
    </source>
</reference>
<evidence type="ECO:0008006" key="3">
    <source>
        <dbReference type="Google" id="ProtNLM"/>
    </source>
</evidence>
<keyword evidence="2" id="KW-1185">Reference proteome</keyword>
<comment type="caution">
    <text evidence="1">The sequence shown here is derived from an EMBL/GenBank/DDBJ whole genome shotgun (WGS) entry which is preliminary data.</text>
</comment>
<dbReference type="InterPro" id="IPR011051">
    <property type="entry name" value="RmlC_Cupin_sf"/>
</dbReference>
<gene>
    <name evidence="1" type="ORF">KEC57_13590</name>
</gene>
<dbReference type="Gene3D" id="2.60.120.10">
    <property type="entry name" value="Jelly Rolls"/>
    <property type="match status" value="1"/>
</dbReference>
<sequence>MVQLDVRNDEDSTRIATPVDFSGLVEQMRSATRGPDDSVSLARAGHILTSAFADPSRSAAILSSWADEIEQGAEPDRGRSQMHNNGFSKISLVRLDGGWNLRLHVWPAGQGDQRIHDHRWSFASIAVDGALDVMNYTRDDDALAAGAPRYRLFDATGTGEKRLERVEDGRIRPTSSYRISSGAFHILDYRDPHIVWNNTGADAVTLMLSGPAKREYSHSYGERTAADVLPAPDVIDDDRAIAHVRAIAARLRGVAQ</sequence>
<dbReference type="RefSeq" id="WP_229385179.1">
    <property type="nucleotide sequence ID" value="NZ_JAGTTN010000004.1"/>
</dbReference>
<name>A0A9X1LW61_9MICO</name>